<keyword evidence="4 8" id="KW-0418">Kinase</keyword>
<dbReference type="Gene3D" id="3.30.200.20">
    <property type="entry name" value="Phosphorylase Kinase, domain 1"/>
    <property type="match status" value="1"/>
</dbReference>
<protein>
    <submittedName>
        <fullName evidence="8">Putative serine/threonine protein kinase</fullName>
    </submittedName>
</protein>
<dbReference type="InterPro" id="IPR011009">
    <property type="entry name" value="Kinase-like_dom_sf"/>
</dbReference>
<dbReference type="PROSITE" id="PS50011">
    <property type="entry name" value="PROTEIN_KINASE_DOM"/>
    <property type="match status" value="1"/>
</dbReference>
<dbReference type="EMBL" id="GIIL01004922">
    <property type="protein sequence ID" value="NOV48648.1"/>
    <property type="molecule type" value="Transcribed_RNA"/>
</dbReference>
<evidence type="ECO:0000256" key="1">
    <source>
        <dbReference type="ARBA" id="ARBA00022527"/>
    </source>
</evidence>
<dbReference type="PANTHER" id="PTHR24355">
    <property type="entry name" value="G PROTEIN-COUPLED RECEPTOR KINASE/RIBOSOMAL PROTEIN S6 KINASE"/>
    <property type="match status" value="1"/>
</dbReference>
<evidence type="ECO:0000256" key="6">
    <source>
        <dbReference type="SAM" id="MobiDB-lite"/>
    </source>
</evidence>
<dbReference type="GO" id="GO:0004674">
    <property type="term" value="F:protein serine/threonine kinase activity"/>
    <property type="evidence" value="ECO:0007669"/>
    <property type="project" value="UniProtKB-KW"/>
</dbReference>
<evidence type="ECO:0000256" key="3">
    <source>
        <dbReference type="ARBA" id="ARBA00022741"/>
    </source>
</evidence>
<keyword evidence="2" id="KW-0808">Transferase</keyword>
<evidence type="ECO:0000259" key="7">
    <source>
        <dbReference type="PROSITE" id="PS50011"/>
    </source>
</evidence>
<keyword evidence="3" id="KW-0547">Nucleotide-binding</keyword>
<accession>A0A6M2DU29</accession>
<dbReference type="PROSITE" id="PS00108">
    <property type="entry name" value="PROTEIN_KINASE_ST"/>
    <property type="match status" value="1"/>
</dbReference>
<keyword evidence="1 8" id="KW-0723">Serine/threonine-protein kinase</keyword>
<keyword evidence="5" id="KW-0067">ATP-binding</keyword>
<feature type="region of interest" description="Disordered" evidence="6">
    <location>
        <begin position="1"/>
        <end position="20"/>
    </location>
</feature>
<evidence type="ECO:0000256" key="2">
    <source>
        <dbReference type="ARBA" id="ARBA00022679"/>
    </source>
</evidence>
<name>A0A6M2DU29_XENCH</name>
<dbReference type="SMART" id="SM00220">
    <property type="entry name" value="S_TKc"/>
    <property type="match status" value="1"/>
</dbReference>
<dbReference type="PANTHER" id="PTHR24355:SF1">
    <property type="entry name" value="RIBOSOMAL PROTEIN S6 KINASE-RELATED PROTEIN"/>
    <property type="match status" value="1"/>
</dbReference>
<dbReference type="GO" id="GO:0005524">
    <property type="term" value="F:ATP binding"/>
    <property type="evidence" value="ECO:0007669"/>
    <property type="project" value="UniProtKB-KW"/>
</dbReference>
<evidence type="ECO:0000313" key="8">
    <source>
        <dbReference type="EMBL" id="NOV48648.1"/>
    </source>
</evidence>
<dbReference type="InterPro" id="IPR008271">
    <property type="entry name" value="Ser/Thr_kinase_AS"/>
</dbReference>
<dbReference type="Pfam" id="PF00069">
    <property type="entry name" value="Pkinase"/>
    <property type="match status" value="1"/>
</dbReference>
<proteinExistence type="predicted"/>
<evidence type="ECO:0000256" key="4">
    <source>
        <dbReference type="ARBA" id="ARBA00022777"/>
    </source>
</evidence>
<reference evidence="8" key="1">
    <citation type="submission" date="2020-03" db="EMBL/GenBank/DDBJ databases">
        <title>Transcriptomic Profiling of the Digestive Tract of the Rat Flea, Xenopsylla cheopis, Following Blood Feeding and Infection with Yersinia pestis.</title>
        <authorList>
            <person name="Bland D.M."/>
            <person name="Martens C.A."/>
            <person name="Virtaneva K."/>
            <person name="Kanakabandi K."/>
            <person name="Long D."/>
            <person name="Rosenke R."/>
            <person name="Saturday G.A."/>
            <person name="Hoyt F.H."/>
            <person name="Bruno D.P."/>
            <person name="Ribeiro J.M.C."/>
            <person name="Hinnebusch J."/>
        </authorList>
    </citation>
    <scope>NUCLEOTIDE SEQUENCE</scope>
</reference>
<dbReference type="SUPFAM" id="SSF56112">
    <property type="entry name" value="Protein kinase-like (PK-like)"/>
    <property type="match status" value="1"/>
</dbReference>
<dbReference type="InterPro" id="IPR000719">
    <property type="entry name" value="Prot_kinase_dom"/>
</dbReference>
<feature type="domain" description="Protein kinase" evidence="7">
    <location>
        <begin position="104"/>
        <end position="283"/>
    </location>
</feature>
<feature type="compositionally biased region" description="Basic and acidic residues" evidence="6">
    <location>
        <begin position="1"/>
        <end position="16"/>
    </location>
</feature>
<sequence length="283" mass="32593">MGNLNDKHSDVKKSETRSTTLNPSRKYFSQLSLNSLTSSFSKKGTVNLSARSVNFTERSHSYRSKKSELPKNLTESKTTWPIRRIEAIFLPEFTFQENLIKLNYNILQSIARGAFGTVHKVKNLQEDKEYALKILSKAKIIEEASVKQVKDEVYIQKTIGHHKFIVNCILHWQDKHHLYIVSDYIPGGELFQLCQRIKHIPEELVKLFTAEIAIALDFLHNAGIIYRDLKAENVLLDALGHIKLIDFGLSKWLSHGDRTYTRCGTPLYMAFNTWINHLTFSVI</sequence>
<dbReference type="Gene3D" id="1.10.510.10">
    <property type="entry name" value="Transferase(Phosphotransferase) domain 1"/>
    <property type="match status" value="1"/>
</dbReference>
<evidence type="ECO:0000256" key="5">
    <source>
        <dbReference type="ARBA" id="ARBA00022840"/>
    </source>
</evidence>
<dbReference type="AlphaFoldDB" id="A0A6M2DU29"/>
<organism evidence="8">
    <name type="scientific">Xenopsylla cheopis</name>
    <name type="common">Oriental rat flea</name>
    <name type="synonym">Pulex cheopis</name>
    <dbReference type="NCBI Taxonomy" id="163159"/>
    <lineage>
        <taxon>Eukaryota</taxon>
        <taxon>Metazoa</taxon>
        <taxon>Ecdysozoa</taxon>
        <taxon>Arthropoda</taxon>
        <taxon>Hexapoda</taxon>
        <taxon>Insecta</taxon>
        <taxon>Pterygota</taxon>
        <taxon>Neoptera</taxon>
        <taxon>Endopterygota</taxon>
        <taxon>Siphonaptera</taxon>
        <taxon>Pulicidae</taxon>
        <taxon>Xenopsyllinae</taxon>
        <taxon>Xenopsylla</taxon>
    </lineage>
</organism>